<evidence type="ECO:0000256" key="1">
    <source>
        <dbReference type="ARBA" id="ARBA00001911"/>
    </source>
</evidence>
<dbReference type="GO" id="GO:0048040">
    <property type="term" value="F:UDP-glucuronate decarboxylase activity"/>
    <property type="evidence" value="ECO:0007669"/>
    <property type="project" value="TreeGrafter"/>
</dbReference>
<gene>
    <name evidence="15" type="ORF">COT12_01460</name>
</gene>
<dbReference type="Pfam" id="PF00535">
    <property type="entry name" value="Glycos_transf_2"/>
    <property type="match status" value="1"/>
</dbReference>
<sequence>MKPLKLSIVIPAYREEKNIYQTIEKIVKTHDRLDYSYEVIVVVDGSPDQTAKNARKFKSKNLRVFEYQPNKGKGFALRFGTEKAKGEIITFTDAGGDFDPAQFDRCVKLMDLFDADFVLGSKRHPASKVNYPKKRRMYSWIYQRVIKLFFGLNVTDTQAGLKFLKHKVAKDVVPRALVKQYAFDLEMLVIAHQLGYRRIFEAPIELDFNQVSTGINFKTIKRMIIDTLAIFYRARILNYYRKNGQTKNITAKKSAVRTSGKYVDKSYLIAGGAGFLGANIAKRILVGGGKVLVVDNLQTGNDRNLAELKKFRNFSFKKGDIRLPLKIRGKFDFVLNYACPASPPKYYLDPIKTLETSAIGTENLLKLALKNDARFFHTSTSEVYGDPLEHPQKEDYAGNVQPYGMRSCYDEGKRYAEALIYQARQQKGVNTGVVRIFNTYGPLMDPDDGRVVSTFIKQALAGEDITIQDSGRQTRSFCYVDDQIDAQLKFIHSNLEGPMNVGNPQEFTMLELAKKVIKLTNSKSKIVHIPAAISDPKKRKPDISLAKKELKWQPKVNLDEGIKKTIFWFKSIGY</sequence>
<dbReference type="PANTHER" id="PTHR43078:SF6">
    <property type="entry name" value="UDP-GLUCURONIC ACID DECARBOXYLASE 1"/>
    <property type="match status" value="1"/>
</dbReference>
<dbReference type="InterPro" id="IPR036291">
    <property type="entry name" value="NAD(P)-bd_dom_sf"/>
</dbReference>
<name>A0A2M6YCE4_9BACT</name>
<dbReference type="GO" id="GO:0005737">
    <property type="term" value="C:cytoplasm"/>
    <property type="evidence" value="ECO:0007669"/>
    <property type="project" value="TreeGrafter"/>
</dbReference>
<dbReference type="InterPro" id="IPR001173">
    <property type="entry name" value="Glyco_trans_2-like"/>
</dbReference>
<dbReference type="AlphaFoldDB" id="A0A2M6YCE4"/>
<dbReference type="InterPro" id="IPR029044">
    <property type="entry name" value="Nucleotide-diphossugar_trans"/>
</dbReference>
<dbReference type="Proteomes" id="UP000229896">
    <property type="component" value="Unassembled WGS sequence"/>
</dbReference>
<evidence type="ECO:0000256" key="7">
    <source>
        <dbReference type="ARBA" id="ARBA00023027"/>
    </source>
</evidence>
<comment type="subcellular location">
    <subcellularLocation>
        <location evidence="2">Golgi apparatus membrane</location>
        <topology evidence="2">Single-pass type II membrane protein</topology>
    </subcellularLocation>
    <subcellularLocation>
        <location evidence="12">Golgi apparatus</location>
        <location evidence="12">Golgi stack membrane</location>
    </subcellularLocation>
</comment>
<dbReference type="Gene3D" id="3.40.50.720">
    <property type="entry name" value="NAD(P)-binding Rossmann-like Domain"/>
    <property type="match status" value="1"/>
</dbReference>
<dbReference type="SUPFAM" id="SSF51735">
    <property type="entry name" value="NAD(P)-binding Rossmann-fold domains"/>
    <property type="match status" value="1"/>
</dbReference>
<feature type="domain" description="NAD-dependent epimerase/dehydratase" evidence="14">
    <location>
        <begin position="268"/>
        <end position="501"/>
    </location>
</feature>
<dbReference type="GO" id="GO:0033320">
    <property type="term" value="P:UDP-D-xylose biosynthetic process"/>
    <property type="evidence" value="ECO:0007669"/>
    <property type="project" value="UniProtKB-UniPathway"/>
</dbReference>
<evidence type="ECO:0000256" key="3">
    <source>
        <dbReference type="ARBA" id="ARBA00022692"/>
    </source>
</evidence>
<comment type="caution">
    <text evidence="15">The sequence shown here is derived from an EMBL/GenBank/DDBJ whole genome shotgun (WGS) entry which is preliminary data.</text>
</comment>
<evidence type="ECO:0000256" key="4">
    <source>
        <dbReference type="ARBA" id="ARBA00022793"/>
    </source>
</evidence>
<evidence type="ECO:0000256" key="9">
    <source>
        <dbReference type="ARBA" id="ARBA00023136"/>
    </source>
</evidence>
<comment type="cofactor">
    <cofactor evidence="1">
        <name>NAD(+)</name>
        <dbReference type="ChEBI" id="CHEBI:57540"/>
    </cofactor>
</comment>
<evidence type="ECO:0000256" key="12">
    <source>
        <dbReference type="ARBA" id="ARBA00037859"/>
    </source>
</evidence>
<dbReference type="InterPro" id="IPR001509">
    <property type="entry name" value="Epimerase_deHydtase"/>
</dbReference>
<feature type="domain" description="Glycosyltransferase 2-like" evidence="13">
    <location>
        <begin position="7"/>
        <end position="171"/>
    </location>
</feature>
<accession>A0A2M6YCE4</accession>
<evidence type="ECO:0000256" key="6">
    <source>
        <dbReference type="ARBA" id="ARBA00022989"/>
    </source>
</evidence>
<evidence type="ECO:0000259" key="14">
    <source>
        <dbReference type="Pfam" id="PF01370"/>
    </source>
</evidence>
<dbReference type="EMBL" id="PEXI01000048">
    <property type="protein sequence ID" value="PIU24359.1"/>
    <property type="molecule type" value="Genomic_DNA"/>
</dbReference>
<evidence type="ECO:0000256" key="2">
    <source>
        <dbReference type="ARBA" id="ARBA00004323"/>
    </source>
</evidence>
<keyword evidence="3" id="KW-0812">Transmembrane</keyword>
<reference evidence="16" key="1">
    <citation type="submission" date="2017-09" db="EMBL/GenBank/DDBJ databases">
        <title>Depth-based differentiation of microbial function through sediment-hosted aquifers and enrichment of novel symbionts in the deep terrestrial subsurface.</title>
        <authorList>
            <person name="Probst A.J."/>
            <person name="Ladd B."/>
            <person name="Jarett J.K."/>
            <person name="Geller-Mcgrath D.E."/>
            <person name="Sieber C.M.K."/>
            <person name="Emerson J.B."/>
            <person name="Anantharaman K."/>
            <person name="Thomas B.C."/>
            <person name="Malmstrom R."/>
            <person name="Stieglmeier M."/>
            <person name="Klingl A."/>
            <person name="Woyke T."/>
            <person name="Ryan C.M."/>
            <person name="Banfield J.F."/>
        </authorList>
    </citation>
    <scope>NUCLEOTIDE SEQUENCE [LARGE SCALE GENOMIC DNA]</scope>
</reference>
<keyword evidence="5" id="KW-0735">Signal-anchor</keyword>
<keyword evidence="8" id="KW-0333">Golgi apparatus</keyword>
<evidence type="ECO:0000313" key="16">
    <source>
        <dbReference type="Proteomes" id="UP000229896"/>
    </source>
</evidence>
<dbReference type="FunFam" id="3.40.50.720:FF:000065">
    <property type="entry name" value="UDP-glucuronic acid decarboxylase 1"/>
    <property type="match status" value="1"/>
</dbReference>
<dbReference type="Gene3D" id="3.90.550.10">
    <property type="entry name" value="Spore Coat Polysaccharide Biosynthesis Protein SpsA, Chain A"/>
    <property type="match status" value="1"/>
</dbReference>
<evidence type="ECO:0000256" key="10">
    <source>
        <dbReference type="ARBA" id="ARBA00023180"/>
    </source>
</evidence>
<keyword evidence="4" id="KW-0210">Decarboxylase</keyword>
<protein>
    <submittedName>
        <fullName evidence="15">Uncharacterized protein</fullName>
    </submittedName>
</protein>
<dbReference type="GO" id="GO:0070403">
    <property type="term" value="F:NAD+ binding"/>
    <property type="evidence" value="ECO:0007669"/>
    <property type="project" value="InterPro"/>
</dbReference>
<keyword evidence="6" id="KW-1133">Transmembrane helix</keyword>
<dbReference type="PANTHER" id="PTHR43078">
    <property type="entry name" value="UDP-GLUCURONIC ACID DECARBOXYLASE-RELATED"/>
    <property type="match status" value="1"/>
</dbReference>
<evidence type="ECO:0000313" key="15">
    <source>
        <dbReference type="EMBL" id="PIU24359.1"/>
    </source>
</evidence>
<evidence type="ECO:0000259" key="13">
    <source>
        <dbReference type="Pfam" id="PF00535"/>
    </source>
</evidence>
<organism evidence="15 16">
    <name type="scientific">Candidatus Berkelbacteria bacterium CG08_land_8_20_14_0_20_39_8</name>
    <dbReference type="NCBI Taxonomy" id="1974511"/>
    <lineage>
        <taxon>Bacteria</taxon>
        <taxon>Candidatus Berkelbacteria</taxon>
    </lineage>
</organism>
<dbReference type="GO" id="GO:0042732">
    <property type="term" value="P:D-xylose metabolic process"/>
    <property type="evidence" value="ECO:0007669"/>
    <property type="project" value="InterPro"/>
</dbReference>
<dbReference type="InterPro" id="IPR044516">
    <property type="entry name" value="UXS-like"/>
</dbReference>
<dbReference type="Pfam" id="PF01370">
    <property type="entry name" value="Epimerase"/>
    <property type="match status" value="1"/>
</dbReference>
<evidence type="ECO:0000256" key="11">
    <source>
        <dbReference type="ARBA" id="ARBA00023239"/>
    </source>
</evidence>
<proteinExistence type="predicted"/>
<keyword evidence="9" id="KW-0472">Membrane</keyword>
<evidence type="ECO:0000256" key="8">
    <source>
        <dbReference type="ARBA" id="ARBA00023034"/>
    </source>
</evidence>
<keyword evidence="11" id="KW-0456">Lyase</keyword>
<keyword evidence="10" id="KW-0325">Glycoprotein</keyword>
<keyword evidence="7" id="KW-0520">NAD</keyword>
<dbReference type="UniPathway" id="UPA00796">
    <property type="reaction ID" value="UER00771"/>
</dbReference>
<evidence type="ECO:0000256" key="5">
    <source>
        <dbReference type="ARBA" id="ARBA00022968"/>
    </source>
</evidence>
<dbReference type="SUPFAM" id="SSF53448">
    <property type="entry name" value="Nucleotide-diphospho-sugar transferases"/>
    <property type="match status" value="1"/>
</dbReference>